<dbReference type="Proteomes" id="UP001230207">
    <property type="component" value="Unassembled WGS sequence"/>
</dbReference>
<dbReference type="InterPro" id="IPR001343">
    <property type="entry name" value="Hemolysn_Ca-bd"/>
</dbReference>
<evidence type="ECO:0000313" key="2">
    <source>
        <dbReference type="Proteomes" id="UP001230207"/>
    </source>
</evidence>
<organism evidence="1 2">
    <name type="scientific">Pararhizobium capsulatum DSM 1112</name>
    <dbReference type="NCBI Taxonomy" id="1121113"/>
    <lineage>
        <taxon>Bacteria</taxon>
        <taxon>Pseudomonadati</taxon>
        <taxon>Pseudomonadota</taxon>
        <taxon>Alphaproteobacteria</taxon>
        <taxon>Hyphomicrobiales</taxon>
        <taxon>Rhizobiaceae</taxon>
        <taxon>Rhizobium/Agrobacterium group</taxon>
        <taxon>Pararhizobium</taxon>
    </lineage>
</organism>
<evidence type="ECO:0000313" key="1">
    <source>
        <dbReference type="EMBL" id="MDQ0323664.1"/>
    </source>
</evidence>
<keyword evidence="2" id="KW-1185">Reference proteome</keyword>
<dbReference type="Gene3D" id="2.150.10.10">
    <property type="entry name" value="Serralysin-like metalloprotease, C-terminal"/>
    <property type="match status" value="4"/>
</dbReference>
<dbReference type="PRINTS" id="PR00313">
    <property type="entry name" value="CABNDNGRPT"/>
</dbReference>
<sequence length="715" mass="71343">MNTFSLTIDCSALTSAATITSTAAADTMIGSNFEDWLNGGGGDDTYVASQGDTIIESLNGGTDLVRSGATQALSDNVENLTLTGVAAINGKGNLLANIIIGNDGANVLDGAGGADRFEGGLGNDTYITDGGDTIVEAANAGSDTIRSSVASTLSANFENLTLIGTAGVIGTGNGVANILNGLLNTGANVLSGLDGADLYIVGAGDVATEITSGEAGGADTVQSGVTYALGDNIEHLKLTGTASINGTGNYFDNTITGNGGSNVLDGVTGADRLVGGLGSDTYVTEGGDTIVEAANQGADTVKSSVDYTLGANIENLLLTGLSALGGTGNSLANTITGNSAANALNGATGIDRLVGRSGNDTYITDGGDTIVEVANQGTDTVKASVDYKLDANVENLSLTGSAAIAGTGNSLANTITGNSAANILNGVTGIDRLVGGNGNDTYITESGDTIVEAANQGIDLVQSSGDHTLSSNVDNLTLIGANAINGTGNSLNNTIIGNSAANVLNGGTGFDRLFGSNGNDTYIIDGGDAITEASNQGTDTVRSSATYVLGINIEHLTLTGTSTINGTGNSLANIIRGNAGINVLEGGSGADKLAGGLGIDTLFGGSGNDAFVFDTRPTAATNRDIITDFSNTSTNNDVFQLDNAIFTKLGSETEALNAAYFKLSTQAQDANDYIVYNNETGGLLYDADGNGGAAGVQFAMLFNNATLTAADFVLI</sequence>
<dbReference type="InterPro" id="IPR018511">
    <property type="entry name" value="Hemolysin-typ_Ca-bd_CS"/>
</dbReference>
<dbReference type="InterPro" id="IPR011049">
    <property type="entry name" value="Serralysin-like_metalloprot_C"/>
</dbReference>
<name>A0ABU0C158_9HYPH</name>
<dbReference type="PROSITE" id="PS00330">
    <property type="entry name" value="HEMOLYSIN_CALCIUM"/>
    <property type="match status" value="1"/>
</dbReference>
<dbReference type="EMBL" id="JAUSVF010000004">
    <property type="protein sequence ID" value="MDQ0323664.1"/>
    <property type="molecule type" value="Genomic_DNA"/>
</dbReference>
<comment type="caution">
    <text evidence="1">The sequence shown here is derived from an EMBL/GenBank/DDBJ whole genome shotgun (WGS) entry which is preliminary data.</text>
</comment>
<dbReference type="RefSeq" id="WP_307236363.1">
    <property type="nucleotide sequence ID" value="NZ_JAUSVF010000004.1"/>
</dbReference>
<reference evidence="1 2" key="1">
    <citation type="submission" date="2023-07" db="EMBL/GenBank/DDBJ databases">
        <title>Genomic Encyclopedia of Type Strains, Phase IV (KMG-IV): sequencing the most valuable type-strain genomes for metagenomic binning, comparative biology and taxonomic classification.</title>
        <authorList>
            <person name="Goeker M."/>
        </authorList>
    </citation>
    <scope>NUCLEOTIDE SEQUENCE [LARGE SCALE GENOMIC DNA]</scope>
    <source>
        <strain evidence="1 2">DSM 1112</strain>
    </source>
</reference>
<dbReference type="Pfam" id="PF00353">
    <property type="entry name" value="HemolysinCabind"/>
    <property type="match status" value="7"/>
</dbReference>
<proteinExistence type="predicted"/>
<protein>
    <submittedName>
        <fullName evidence="1">Ca2+-binding RTX toxin-like protein</fullName>
    </submittedName>
</protein>
<dbReference type="SUPFAM" id="SSF51120">
    <property type="entry name" value="beta-Roll"/>
    <property type="match status" value="4"/>
</dbReference>
<gene>
    <name evidence="1" type="ORF">QO002_005871</name>
</gene>
<accession>A0ABU0C158</accession>